<proteinExistence type="predicted"/>
<accession>A0ABU4W8V6</accession>
<evidence type="ECO:0000313" key="2">
    <source>
        <dbReference type="Proteomes" id="UP001279681"/>
    </source>
</evidence>
<reference evidence="2" key="1">
    <citation type="submission" date="2023-07" db="EMBL/GenBank/DDBJ databases">
        <authorList>
            <person name="Colorado M.A."/>
            <person name="Villamil L.M."/>
            <person name="Melo J.F."/>
            <person name="Rodriguez J.A."/>
            <person name="Ruiz R.Y."/>
        </authorList>
    </citation>
    <scope>NUCLEOTIDE SEQUENCE [LARGE SCALE GENOMIC DNA]</scope>
    <source>
        <strain evidence="2">C33</strain>
    </source>
</reference>
<evidence type="ECO:0000313" key="1">
    <source>
        <dbReference type="EMBL" id="MDX8335659.1"/>
    </source>
</evidence>
<sequence>MILVFLFIVCLGYLIYLRNEYYVNTSLKDDEEIYKIKKNEDKKKVNFATN</sequence>
<dbReference type="Proteomes" id="UP001279681">
    <property type="component" value="Unassembled WGS sequence"/>
</dbReference>
<protein>
    <submittedName>
        <fullName evidence="1">Uncharacterized protein</fullName>
    </submittedName>
</protein>
<dbReference type="EMBL" id="JAVIKH010000003">
    <property type="protein sequence ID" value="MDX8335659.1"/>
    <property type="molecule type" value="Genomic_DNA"/>
</dbReference>
<keyword evidence="2" id="KW-1185">Reference proteome</keyword>
<gene>
    <name evidence="1" type="ORF">RFV38_03935</name>
</gene>
<comment type="caution">
    <text evidence="1">The sequence shown here is derived from an EMBL/GenBank/DDBJ whole genome shotgun (WGS) entry which is preliminary data.</text>
</comment>
<name>A0ABU4W8V6_9FUSO</name>
<organism evidence="1 2">
    <name type="scientific">Candidatus Cetobacterium colombiensis</name>
    <dbReference type="NCBI Taxonomy" id="3073100"/>
    <lineage>
        <taxon>Bacteria</taxon>
        <taxon>Fusobacteriati</taxon>
        <taxon>Fusobacteriota</taxon>
        <taxon>Fusobacteriia</taxon>
        <taxon>Fusobacteriales</taxon>
        <taxon>Fusobacteriaceae</taxon>
        <taxon>Cetobacterium</taxon>
    </lineage>
</organism>
<dbReference type="RefSeq" id="WP_320313065.1">
    <property type="nucleotide sequence ID" value="NZ_JAVIKH010000003.1"/>
</dbReference>